<name>A0A9P0E9H2_NEZVI</name>
<dbReference type="AlphaFoldDB" id="A0A9P0E9H2"/>
<keyword evidence="2" id="KW-1185">Reference proteome</keyword>
<accession>A0A9P0E9H2</accession>
<dbReference type="EMBL" id="OV725078">
    <property type="protein sequence ID" value="CAH1394091.1"/>
    <property type="molecule type" value="Genomic_DNA"/>
</dbReference>
<protein>
    <submittedName>
        <fullName evidence="1">Uncharacterized protein</fullName>
    </submittedName>
</protein>
<dbReference type="Proteomes" id="UP001152798">
    <property type="component" value="Chromosome 2"/>
</dbReference>
<organism evidence="1 2">
    <name type="scientific">Nezara viridula</name>
    <name type="common">Southern green stink bug</name>
    <name type="synonym">Cimex viridulus</name>
    <dbReference type="NCBI Taxonomy" id="85310"/>
    <lineage>
        <taxon>Eukaryota</taxon>
        <taxon>Metazoa</taxon>
        <taxon>Ecdysozoa</taxon>
        <taxon>Arthropoda</taxon>
        <taxon>Hexapoda</taxon>
        <taxon>Insecta</taxon>
        <taxon>Pterygota</taxon>
        <taxon>Neoptera</taxon>
        <taxon>Paraneoptera</taxon>
        <taxon>Hemiptera</taxon>
        <taxon>Heteroptera</taxon>
        <taxon>Panheteroptera</taxon>
        <taxon>Pentatomomorpha</taxon>
        <taxon>Pentatomoidea</taxon>
        <taxon>Pentatomidae</taxon>
        <taxon>Pentatominae</taxon>
        <taxon>Nezara</taxon>
    </lineage>
</organism>
<reference evidence="1" key="1">
    <citation type="submission" date="2022-01" db="EMBL/GenBank/DDBJ databases">
        <authorList>
            <person name="King R."/>
        </authorList>
    </citation>
    <scope>NUCLEOTIDE SEQUENCE</scope>
</reference>
<gene>
    <name evidence="1" type="ORF">NEZAVI_LOCUS4644</name>
</gene>
<proteinExistence type="predicted"/>
<evidence type="ECO:0000313" key="1">
    <source>
        <dbReference type="EMBL" id="CAH1394091.1"/>
    </source>
</evidence>
<evidence type="ECO:0000313" key="2">
    <source>
        <dbReference type="Proteomes" id="UP001152798"/>
    </source>
</evidence>
<sequence length="85" mass="9221">MKEEQLVGAAQLLHGKIIDWTMSWRGSNMRQLQGDISVVASPLVEAEDLAAQCVLSPDLGHVGFAATVLDSRESSRHVKDDAMVC</sequence>